<dbReference type="AlphaFoldDB" id="A0AAV0YGJ4"/>
<sequence length="195" mass="22131">MPPSERKTSSPIVKRRQKPDRTPPCIQLHLCNIMPSPLDPSHYKPLCSPSSSTDTSMLPLFRVVNTANTALNLFPILICNTAPPQKNSSPSGRDLEHSFTFTGTVCPLRSRLKMQVHAMRIFRSSGTFHLPSPLSNTPSRFQDSKLLKPSVFVKKRGVLRLKVLTKMMKNSWKNQLQRKVEMDSYDARSRMRKGI</sequence>
<evidence type="ECO:0000313" key="3">
    <source>
        <dbReference type="Proteomes" id="UP001157006"/>
    </source>
</evidence>
<feature type="region of interest" description="Disordered" evidence="1">
    <location>
        <begin position="1"/>
        <end position="24"/>
    </location>
</feature>
<keyword evidence="3" id="KW-1185">Reference proteome</keyword>
<evidence type="ECO:0000256" key="1">
    <source>
        <dbReference type="SAM" id="MobiDB-lite"/>
    </source>
</evidence>
<name>A0AAV0YGJ4_VICFA</name>
<protein>
    <submittedName>
        <fullName evidence="2">Uncharacterized protein</fullName>
    </submittedName>
</protein>
<dbReference type="EMBL" id="CATIWC010001998">
    <property type="protein sequence ID" value="CAI8584602.1"/>
    <property type="molecule type" value="Genomic_DNA"/>
</dbReference>
<organism evidence="2 3">
    <name type="scientific">Vicia faba</name>
    <name type="common">Broad bean</name>
    <name type="synonym">Faba vulgaris</name>
    <dbReference type="NCBI Taxonomy" id="3906"/>
    <lineage>
        <taxon>Eukaryota</taxon>
        <taxon>Viridiplantae</taxon>
        <taxon>Streptophyta</taxon>
        <taxon>Embryophyta</taxon>
        <taxon>Tracheophyta</taxon>
        <taxon>Spermatophyta</taxon>
        <taxon>Magnoliopsida</taxon>
        <taxon>eudicotyledons</taxon>
        <taxon>Gunneridae</taxon>
        <taxon>Pentapetalae</taxon>
        <taxon>rosids</taxon>
        <taxon>fabids</taxon>
        <taxon>Fabales</taxon>
        <taxon>Fabaceae</taxon>
        <taxon>Papilionoideae</taxon>
        <taxon>50 kb inversion clade</taxon>
        <taxon>NPAAA clade</taxon>
        <taxon>Hologalegina</taxon>
        <taxon>IRL clade</taxon>
        <taxon>Fabeae</taxon>
        <taxon>Vicia</taxon>
    </lineage>
</organism>
<proteinExistence type="predicted"/>
<comment type="caution">
    <text evidence="2">The sequence shown here is derived from an EMBL/GenBank/DDBJ whole genome shotgun (WGS) entry which is preliminary data.</text>
</comment>
<reference evidence="2 3" key="1">
    <citation type="submission" date="2023-01" db="EMBL/GenBank/DDBJ databases">
        <authorList>
            <person name="Kreplak J."/>
        </authorList>
    </citation>
    <scope>NUCLEOTIDE SEQUENCE [LARGE SCALE GENOMIC DNA]</scope>
</reference>
<evidence type="ECO:0000313" key="2">
    <source>
        <dbReference type="EMBL" id="CAI8584602.1"/>
    </source>
</evidence>
<gene>
    <name evidence="2" type="ORF">VFH_U082920</name>
</gene>
<accession>A0AAV0YGJ4</accession>
<dbReference type="Proteomes" id="UP001157006">
    <property type="component" value="Unassembled WGS sequence"/>
</dbReference>